<dbReference type="PIRSF" id="PIRSF036382">
    <property type="entry name" value="RR_antiterm"/>
    <property type="match status" value="1"/>
</dbReference>
<dbReference type="Gene3D" id="3.40.50.2300">
    <property type="match status" value="1"/>
</dbReference>
<dbReference type="Proteomes" id="UP000009315">
    <property type="component" value="Unassembled WGS sequence"/>
</dbReference>
<dbReference type="eggNOG" id="COG3707">
    <property type="taxonomic scope" value="Bacteria"/>
</dbReference>
<feature type="coiled-coil region" evidence="4">
    <location>
        <begin position="125"/>
        <end position="161"/>
    </location>
</feature>
<reference evidence="7 8" key="1">
    <citation type="journal article" date="2013" name="Genome Announc.">
        <title>Genome Sequence of the Sulfate-Reducing Bacterium Desulfotomaculum hydrothermale Lam5(T).</title>
        <authorList>
            <person name="Amin O."/>
            <person name="Fardeau M.L."/>
            <person name="Valette O."/>
            <person name="Hirschler-Rea A."/>
            <person name="Barbe V."/>
            <person name="Medigue C."/>
            <person name="Vacherie B."/>
            <person name="Ollivier B."/>
            <person name="Bertin P.N."/>
            <person name="Dolla A."/>
        </authorList>
    </citation>
    <scope>NUCLEOTIDE SEQUENCE [LARGE SCALE GENOMIC DNA]</scope>
    <source>
        <strain evidence="8">Lam5 / DSM 18033</strain>
    </source>
</reference>
<dbReference type="PROSITE" id="PS50921">
    <property type="entry name" value="ANTAR"/>
    <property type="match status" value="1"/>
</dbReference>
<keyword evidence="4" id="KW-0175">Coiled coil</keyword>
<organism evidence="7 8">
    <name type="scientific">Desulforamulus hydrothermalis Lam5 = DSM 18033</name>
    <dbReference type="NCBI Taxonomy" id="1121428"/>
    <lineage>
        <taxon>Bacteria</taxon>
        <taxon>Bacillati</taxon>
        <taxon>Bacillota</taxon>
        <taxon>Clostridia</taxon>
        <taxon>Eubacteriales</taxon>
        <taxon>Peptococcaceae</taxon>
        <taxon>Desulforamulus</taxon>
    </lineage>
</organism>
<evidence type="ECO:0000313" key="8">
    <source>
        <dbReference type="Proteomes" id="UP000009315"/>
    </source>
</evidence>
<comment type="function">
    <text evidence="2">May play the central regulatory role in sporulation. It may be an element of the effector pathway responsible for the activation of sporulation genes in response to nutritional stress. Spo0A may act in concert with spo0H (a sigma factor) to control the expression of some genes that are critical to the sporulation process.</text>
</comment>
<dbReference type="PANTHER" id="PTHR43367:SF1">
    <property type="entry name" value="TWO-COMPONENT RESPONSE REGULATOR-LIKE APRR6-RELATED"/>
    <property type="match status" value="1"/>
</dbReference>
<dbReference type="AlphaFoldDB" id="K8DYM7"/>
<evidence type="ECO:0000259" key="5">
    <source>
        <dbReference type="PROSITE" id="PS50110"/>
    </source>
</evidence>
<dbReference type="SUPFAM" id="SSF52172">
    <property type="entry name" value="CheY-like"/>
    <property type="match status" value="1"/>
</dbReference>
<dbReference type="SMART" id="SM01012">
    <property type="entry name" value="ANTAR"/>
    <property type="match status" value="1"/>
</dbReference>
<dbReference type="SMART" id="SM00448">
    <property type="entry name" value="REC"/>
    <property type="match status" value="1"/>
</dbReference>
<dbReference type="STRING" id="1121428.DESHY_160151"/>
<feature type="domain" description="ANTAR" evidence="6">
    <location>
        <begin position="125"/>
        <end position="186"/>
    </location>
</feature>
<dbReference type="InterPro" id="IPR036388">
    <property type="entry name" value="WH-like_DNA-bd_sf"/>
</dbReference>
<accession>K8DYM7</accession>
<dbReference type="EMBL" id="CAOS01000008">
    <property type="protein sequence ID" value="CCO08027.1"/>
    <property type="molecule type" value="Genomic_DNA"/>
</dbReference>
<evidence type="ECO:0000256" key="2">
    <source>
        <dbReference type="ARBA" id="ARBA00024867"/>
    </source>
</evidence>
<feature type="domain" description="Response regulatory" evidence="5">
    <location>
        <begin position="5"/>
        <end position="119"/>
    </location>
</feature>
<dbReference type="OrthoDB" id="9808843at2"/>
<dbReference type="RefSeq" id="WP_008411202.1">
    <property type="nucleotide sequence ID" value="NZ_CAOS01000008.1"/>
</dbReference>
<gene>
    <name evidence="7" type="ORF">DESHY_160151</name>
</gene>
<dbReference type="InterPro" id="IPR001789">
    <property type="entry name" value="Sig_transdc_resp-reg_receiver"/>
</dbReference>
<evidence type="ECO:0000256" key="1">
    <source>
        <dbReference type="ARBA" id="ARBA00018672"/>
    </source>
</evidence>
<evidence type="ECO:0000256" key="4">
    <source>
        <dbReference type="SAM" id="Coils"/>
    </source>
</evidence>
<dbReference type="GO" id="GO:0003723">
    <property type="term" value="F:RNA binding"/>
    <property type="evidence" value="ECO:0007669"/>
    <property type="project" value="InterPro"/>
</dbReference>
<dbReference type="PROSITE" id="PS50110">
    <property type="entry name" value="RESPONSE_REGULATORY"/>
    <property type="match status" value="1"/>
</dbReference>
<dbReference type="GO" id="GO:0000160">
    <property type="term" value="P:phosphorelay signal transduction system"/>
    <property type="evidence" value="ECO:0007669"/>
    <property type="project" value="InterPro"/>
</dbReference>
<dbReference type="Gene3D" id="1.10.10.10">
    <property type="entry name" value="Winged helix-like DNA-binding domain superfamily/Winged helix DNA-binding domain"/>
    <property type="match status" value="1"/>
</dbReference>
<evidence type="ECO:0000313" key="7">
    <source>
        <dbReference type="EMBL" id="CCO08027.1"/>
    </source>
</evidence>
<keyword evidence="8" id="KW-1185">Reference proteome</keyword>
<dbReference type="InterPro" id="IPR008327">
    <property type="entry name" value="Sig_transdc_resp-reg_antiterm"/>
</dbReference>
<dbReference type="InterPro" id="IPR011006">
    <property type="entry name" value="CheY-like_superfamily"/>
</dbReference>
<evidence type="ECO:0000259" key="6">
    <source>
        <dbReference type="PROSITE" id="PS50921"/>
    </source>
</evidence>
<protein>
    <recommendedName>
        <fullName evidence="1">Stage 0 sporulation protein A homolog</fullName>
    </recommendedName>
</protein>
<dbReference type="Pfam" id="PF03861">
    <property type="entry name" value="ANTAR"/>
    <property type="match status" value="1"/>
</dbReference>
<sequence>MFGRRVLLADPDPEFRKKLKDLLQQHGYLVAAETEDGRSTLQAAFQSQPDIIIMEGKLPGCKGLEVARVIEEHHLAPVVLLTHHCHRELIEEAKFSSVLGYLTKPIDEANLIPTLEMALATFKRLVKIEQENRRLKKMLEEKKLVDQAKRLLAEKKNISEQAAHRYLQKLSMDHSTSLAKIARKVILSLSGEA</sequence>
<comment type="caution">
    <text evidence="7">The sequence shown here is derived from an EMBL/GenBank/DDBJ whole genome shotgun (WGS) entry which is preliminary data.</text>
</comment>
<evidence type="ECO:0000256" key="3">
    <source>
        <dbReference type="PROSITE-ProRule" id="PRU00169"/>
    </source>
</evidence>
<dbReference type="Pfam" id="PF00072">
    <property type="entry name" value="Response_reg"/>
    <property type="match status" value="1"/>
</dbReference>
<dbReference type="PANTHER" id="PTHR43367">
    <property type="match status" value="1"/>
</dbReference>
<name>K8DYM7_9FIRM</name>
<proteinExistence type="predicted"/>
<dbReference type="InterPro" id="IPR005561">
    <property type="entry name" value="ANTAR"/>
</dbReference>
<comment type="caution">
    <text evidence="3">Lacks conserved residue(s) required for the propagation of feature annotation.</text>
</comment>